<reference evidence="1" key="1">
    <citation type="submission" date="2023-04" db="EMBL/GenBank/DDBJ databases">
        <title>Ambrosiozyma monospora NBRC 10751.</title>
        <authorList>
            <person name="Ichikawa N."/>
            <person name="Sato H."/>
            <person name="Tonouchi N."/>
        </authorList>
    </citation>
    <scope>NUCLEOTIDE SEQUENCE</scope>
    <source>
        <strain evidence="1">NBRC 10751</strain>
    </source>
</reference>
<gene>
    <name evidence="1" type="ORF">Amon02_001003800</name>
</gene>
<dbReference type="EMBL" id="BSXS01009823">
    <property type="protein sequence ID" value="GME96641.1"/>
    <property type="molecule type" value="Genomic_DNA"/>
</dbReference>
<comment type="caution">
    <text evidence="1">The sequence shown here is derived from an EMBL/GenBank/DDBJ whole genome shotgun (WGS) entry which is preliminary data.</text>
</comment>
<keyword evidence="2" id="KW-1185">Reference proteome</keyword>
<organism evidence="1 2">
    <name type="scientific">Ambrosiozyma monospora</name>
    <name type="common">Yeast</name>
    <name type="synonym">Endomycopsis monosporus</name>
    <dbReference type="NCBI Taxonomy" id="43982"/>
    <lineage>
        <taxon>Eukaryota</taxon>
        <taxon>Fungi</taxon>
        <taxon>Dikarya</taxon>
        <taxon>Ascomycota</taxon>
        <taxon>Saccharomycotina</taxon>
        <taxon>Pichiomycetes</taxon>
        <taxon>Pichiales</taxon>
        <taxon>Pichiaceae</taxon>
        <taxon>Ambrosiozyma</taxon>
    </lineage>
</organism>
<evidence type="ECO:0000313" key="2">
    <source>
        <dbReference type="Proteomes" id="UP001165064"/>
    </source>
</evidence>
<proteinExistence type="predicted"/>
<dbReference type="Proteomes" id="UP001165064">
    <property type="component" value="Unassembled WGS sequence"/>
</dbReference>
<evidence type="ECO:0000313" key="1">
    <source>
        <dbReference type="EMBL" id="GME96641.1"/>
    </source>
</evidence>
<accession>A0ACB5TX58</accession>
<protein>
    <submittedName>
        <fullName evidence="1">Unnamed protein product</fullName>
    </submittedName>
</protein>
<name>A0ACB5TX58_AMBMO</name>
<sequence length="267" mass="29692">MWFYNSSTEPKESDYKALYSLLKPDDPLENFDLSTLTPNILTTMTIAALSKVKLDKFAKAMNIVSERYVNLVNKATQEAPPQTQNDDLTIVKEVITVPGSDDEKLKAKKTSNDSDNDEEDDYDPMAGFSEKASYDALNGPDSVNGSEDDSQIEDYTLPIPKDMTLDDKKEHLKQIVVNFIKLSTVAKNGAAGASLDGDEKTLSRIAITKWSKDSWVLILARLATRGLSATPELANLVREELLKFLQVDIKSKIDLSSLHINHPQLCH</sequence>